<feature type="chain" id="PRO_5002254645" description="Ferritin-like diiron domain-containing protein" evidence="1">
    <location>
        <begin position="20"/>
        <end position="458"/>
    </location>
</feature>
<dbReference type="GeneID" id="25328274"/>
<organism evidence="2 3">
    <name type="scientific">Exophiala xenobiotica</name>
    <dbReference type="NCBI Taxonomy" id="348802"/>
    <lineage>
        <taxon>Eukaryota</taxon>
        <taxon>Fungi</taxon>
        <taxon>Dikarya</taxon>
        <taxon>Ascomycota</taxon>
        <taxon>Pezizomycotina</taxon>
        <taxon>Eurotiomycetes</taxon>
        <taxon>Chaetothyriomycetidae</taxon>
        <taxon>Chaetothyriales</taxon>
        <taxon>Herpotrichiellaceae</taxon>
        <taxon>Exophiala</taxon>
    </lineage>
</organism>
<dbReference type="PANTHER" id="PTHR38705">
    <property type="entry name" value="PROTEIN RDS1"/>
    <property type="match status" value="1"/>
</dbReference>
<dbReference type="InterPro" id="IPR009078">
    <property type="entry name" value="Ferritin-like_SF"/>
</dbReference>
<dbReference type="STRING" id="348802.A0A0D2BN44"/>
<name>A0A0D2BN44_9EURO</name>
<dbReference type="InterPro" id="IPR039254">
    <property type="entry name" value="Rds1"/>
</dbReference>
<evidence type="ECO:0000256" key="1">
    <source>
        <dbReference type="SAM" id="SignalP"/>
    </source>
</evidence>
<dbReference type="Pfam" id="PF13668">
    <property type="entry name" value="Ferritin_2"/>
    <property type="match status" value="1"/>
</dbReference>
<proteinExistence type="predicted"/>
<dbReference type="RefSeq" id="XP_013314550.1">
    <property type="nucleotide sequence ID" value="XM_013459096.1"/>
</dbReference>
<dbReference type="OrthoDB" id="1001765at2759"/>
<gene>
    <name evidence="2" type="ORF">PV05_06366</name>
</gene>
<dbReference type="Proteomes" id="UP000054342">
    <property type="component" value="Unassembled WGS sequence"/>
</dbReference>
<sequence length="458" mass="46989">MKVSTLSALSTLFAGLTLAAPVDIAKRGSRFSEVDITILQFALTLEHLENTFYQEAFRTFQLQDFIDAGFSEEFVINLQFIASDESTHVSVLQSAISSAGVAPVQPCQYSFPVTDVASFVTLSAVLESIGTSAYLGAAGFVGSKDILTIAASIMATEGLHTSLQRSSLGAIGAPDPFFTPLDANAVFTLAAQFIVSCPSSNAALPFTSFPSLTVDAQQCFNEAGSFGASQVQEAVSATDTTSADYATITWADSTDTAVSDIADVTTTVDTATESATDAAAAVSTTTDAAASATESTEVAAATTAPARLRVRQDANSTDATSSVDVNATTTADAAVATDSAVSAASSESSSASSCSPITAGSMINLTPDFSSSRHDFSRVTEIFVTFVEGLNIISIAVQINQGIIGGGGMSVQVPSGIGGQVFIFITIIDISGRSLSDSDVLFGPAILEVSPSLPSLGF</sequence>
<dbReference type="EMBL" id="KN847320">
    <property type="protein sequence ID" value="KIW53966.1"/>
    <property type="molecule type" value="Genomic_DNA"/>
</dbReference>
<keyword evidence="1" id="KW-0732">Signal</keyword>
<dbReference type="HOGENOM" id="CLU_029630_0_0_1"/>
<evidence type="ECO:0000313" key="2">
    <source>
        <dbReference type="EMBL" id="KIW53966.1"/>
    </source>
</evidence>
<accession>A0A0D2BN44</accession>
<feature type="signal peptide" evidence="1">
    <location>
        <begin position="1"/>
        <end position="19"/>
    </location>
</feature>
<reference evidence="2 3" key="1">
    <citation type="submission" date="2015-01" db="EMBL/GenBank/DDBJ databases">
        <title>The Genome Sequence of Exophiala xenobiotica CBS118157.</title>
        <authorList>
            <consortium name="The Broad Institute Genomics Platform"/>
            <person name="Cuomo C."/>
            <person name="de Hoog S."/>
            <person name="Gorbushina A."/>
            <person name="Stielow B."/>
            <person name="Teixiera M."/>
            <person name="Abouelleil A."/>
            <person name="Chapman S.B."/>
            <person name="Priest M."/>
            <person name="Young S.K."/>
            <person name="Wortman J."/>
            <person name="Nusbaum C."/>
            <person name="Birren B."/>
        </authorList>
    </citation>
    <scope>NUCLEOTIDE SEQUENCE [LARGE SCALE GENOMIC DNA]</scope>
    <source>
        <strain evidence="2 3">CBS 118157</strain>
    </source>
</reference>
<dbReference type="CDD" id="cd00657">
    <property type="entry name" value="Ferritin_like"/>
    <property type="match status" value="1"/>
</dbReference>
<dbReference type="PANTHER" id="PTHR38705:SF1">
    <property type="entry name" value="PROTEIN RDS1"/>
    <property type="match status" value="1"/>
</dbReference>
<keyword evidence="3" id="KW-1185">Reference proteome</keyword>
<dbReference type="AlphaFoldDB" id="A0A0D2BN44"/>
<dbReference type="SUPFAM" id="SSF47240">
    <property type="entry name" value="Ferritin-like"/>
    <property type="match status" value="1"/>
</dbReference>
<evidence type="ECO:0000313" key="3">
    <source>
        <dbReference type="Proteomes" id="UP000054342"/>
    </source>
</evidence>
<protein>
    <recommendedName>
        <fullName evidence="4">Ferritin-like diiron domain-containing protein</fullName>
    </recommendedName>
</protein>
<evidence type="ECO:0008006" key="4">
    <source>
        <dbReference type="Google" id="ProtNLM"/>
    </source>
</evidence>